<comment type="caution">
    <text evidence="1">The sequence shown here is derived from an EMBL/GenBank/DDBJ whole genome shotgun (WGS) entry which is preliminary data.</text>
</comment>
<feature type="non-terminal residue" evidence="1">
    <location>
        <position position="30"/>
    </location>
</feature>
<dbReference type="EMBL" id="CAJVCH010143369">
    <property type="protein sequence ID" value="CAG7727073.1"/>
    <property type="molecule type" value="Genomic_DNA"/>
</dbReference>
<keyword evidence="2" id="KW-1185">Reference proteome</keyword>
<dbReference type="OrthoDB" id="385235at2759"/>
<accession>A0A8J2JTF8</accession>
<gene>
    <name evidence="1" type="ORF">AFUS01_LOCUS15936</name>
</gene>
<name>A0A8J2JTF8_9HEXA</name>
<dbReference type="AlphaFoldDB" id="A0A8J2JTF8"/>
<sequence length="30" mass="3725">VEFLDEVDRYIKATHYISLIPRRLRDVFME</sequence>
<proteinExistence type="predicted"/>
<reference evidence="1" key="1">
    <citation type="submission" date="2021-06" db="EMBL/GenBank/DDBJ databases">
        <authorList>
            <person name="Hodson N. C."/>
            <person name="Mongue J. A."/>
            <person name="Jaron S. K."/>
        </authorList>
    </citation>
    <scope>NUCLEOTIDE SEQUENCE</scope>
</reference>
<evidence type="ECO:0000313" key="1">
    <source>
        <dbReference type="EMBL" id="CAG7727073.1"/>
    </source>
</evidence>
<dbReference type="Proteomes" id="UP000708208">
    <property type="component" value="Unassembled WGS sequence"/>
</dbReference>
<feature type="non-terminal residue" evidence="1">
    <location>
        <position position="1"/>
    </location>
</feature>
<protein>
    <submittedName>
        <fullName evidence="1">Uncharacterized protein</fullName>
    </submittedName>
</protein>
<evidence type="ECO:0000313" key="2">
    <source>
        <dbReference type="Proteomes" id="UP000708208"/>
    </source>
</evidence>
<organism evidence="1 2">
    <name type="scientific">Allacma fusca</name>
    <dbReference type="NCBI Taxonomy" id="39272"/>
    <lineage>
        <taxon>Eukaryota</taxon>
        <taxon>Metazoa</taxon>
        <taxon>Ecdysozoa</taxon>
        <taxon>Arthropoda</taxon>
        <taxon>Hexapoda</taxon>
        <taxon>Collembola</taxon>
        <taxon>Symphypleona</taxon>
        <taxon>Sminthuridae</taxon>
        <taxon>Allacma</taxon>
    </lineage>
</organism>